<feature type="compositionally biased region" description="Low complexity" evidence="1">
    <location>
        <begin position="1"/>
        <end position="16"/>
    </location>
</feature>
<protein>
    <submittedName>
        <fullName evidence="2">Uncharacterized protein</fullName>
    </submittedName>
</protein>
<dbReference type="EMBL" id="UINC01086850">
    <property type="protein sequence ID" value="SVC35689.1"/>
    <property type="molecule type" value="Genomic_DNA"/>
</dbReference>
<gene>
    <name evidence="2" type="ORF">METZ01_LOCUS288543</name>
</gene>
<feature type="region of interest" description="Disordered" evidence="1">
    <location>
        <begin position="1"/>
        <end position="31"/>
    </location>
</feature>
<proteinExistence type="predicted"/>
<accession>A0A382LG78</accession>
<organism evidence="2">
    <name type="scientific">marine metagenome</name>
    <dbReference type="NCBI Taxonomy" id="408172"/>
    <lineage>
        <taxon>unclassified sequences</taxon>
        <taxon>metagenomes</taxon>
        <taxon>ecological metagenomes</taxon>
    </lineage>
</organism>
<reference evidence="2" key="1">
    <citation type="submission" date="2018-05" db="EMBL/GenBank/DDBJ databases">
        <authorList>
            <person name="Lanie J.A."/>
            <person name="Ng W.-L."/>
            <person name="Kazmierczak K.M."/>
            <person name="Andrzejewski T.M."/>
            <person name="Davidsen T.M."/>
            <person name="Wayne K.J."/>
            <person name="Tettelin H."/>
            <person name="Glass J.I."/>
            <person name="Rusch D."/>
            <person name="Podicherti R."/>
            <person name="Tsui H.-C.T."/>
            <person name="Winkler M.E."/>
        </authorList>
    </citation>
    <scope>NUCLEOTIDE SEQUENCE</scope>
</reference>
<dbReference type="AlphaFoldDB" id="A0A382LG78"/>
<name>A0A382LG78_9ZZZZ</name>
<sequence length="31" mass="3397">MSLENYGSSDYGYSNSHTKLTVPLSPSSFVK</sequence>
<feature type="non-terminal residue" evidence="2">
    <location>
        <position position="31"/>
    </location>
</feature>
<evidence type="ECO:0000313" key="2">
    <source>
        <dbReference type="EMBL" id="SVC35689.1"/>
    </source>
</evidence>
<evidence type="ECO:0000256" key="1">
    <source>
        <dbReference type="SAM" id="MobiDB-lite"/>
    </source>
</evidence>